<dbReference type="PANTHER" id="PTHR43384">
    <property type="entry name" value="SEPTUM SITE-DETERMINING PROTEIN MIND HOMOLOG, CHLOROPLASTIC-RELATED"/>
    <property type="match status" value="1"/>
</dbReference>
<dbReference type="PIRSF" id="PIRSF003092">
    <property type="entry name" value="MinD"/>
    <property type="match status" value="1"/>
</dbReference>
<proteinExistence type="predicted"/>
<keyword evidence="2" id="KW-0067">ATP-binding</keyword>
<feature type="non-terminal residue" evidence="4">
    <location>
        <position position="228"/>
    </location>
</feature>
<dbReference type="GO" id="GO:0016887">
    <property type="term" value="F:ATP hydrolysis activity"/>
    <property type="evidence" value="ECO:0007669"/>
    <property type="project" value="TreeGrafter"/>
</dbReference>
<reference evidence="4" key="1">
    <citation type="journal article" date="2014" name="Front. Microbiol.">
        <title>High frequency of phylogenetically diverse reductive dehalogenase-homologous genes in deep subseafloor sedimentary metagenomes.</title>
        <authorList>
            <person name="Kawai M."/>
            <person name="Futagami T."/>
            <person name="Toyoda A."/>
            <person name="Takaki Y."/>
            <person name="Nishi S."/>
            <person name="Hori S."/>
            <person name="Arai W."/>
            <person name="Tsubouchi T."/>
            <person name="Morono Y."/>
            <person name="Uchiyama I."/>
            <person name="Ito T."/>
            <person name="Fujiyama A."/>
            <person name="Inagaki F."/>
            <person name="Takami H."/>
        </authorList>
    </citation>
    <scope>NUCLEOTIDE SEQUENCE</scope>
    <source>
        <strain evidence="4">Expedition CK06-06</strain>
    </source>
</reference>
<comment type="caution">
    <text evidence="4">The sequence shown here is derived from an EMBL/GenBank/DDBJ whole genome shotgun (WGS) entry which is preliminary data.</text>
</comment>
<dbReference type="Gene3D" id="3.40.50.300">
    <property type="entry name" value="P-loop containing nucleotide triphosphate hydrolases"/>
    <property type="match status" value="1"/>
</dbReference>
<feature type="non-terminal residue" evidence="4">
    <location>
        <position position="1"/>
    </location>
</feature>
<protein>
    <recommendedName>
        <fullName evidence="3">AAA domain-containing protein</fullName>
    </recommendedName>
</protein>
<gene>
    <name evidence="4" type="ORF">S06H3_56744</name>
</gene>
<dbReference type="InterPro" id="IPR025669">
    <property type="entry name" value="AAA_dom"/>
</dbReference>
<dbReference type="Pfam" id="PF13614">
    <property type="entry name" value="AAA_31"/>
    <property type="match status" value="1"/>
</dbReference>
<evidence type="ECO:0000256" key="1">
    <source>
        <dbReference type="ARBA" id="ARBA00022741"/>
    </source>
</evidence>
<dbReference type="SUPFAM" id="SSF52540">
    <property type="entry name" value="P-loop containing nucleoside triphosphate hydrolases"/>
    <property type="match status" value="1"/>
</dbReference>
<evidence type="ECO:0000313" key="4">
    <source>
        <dbReference type="EMBL" id="GAI54859.1"/>
    </source>
</evidence>
<evidence type="ECO:0000259" key="3">
    <source>
        <dbReference type="Pfam" id="PF13614"/>
    </source>
</evidence>
<evidence type="ECO:0000256" key="2">
    <source>
        <dbReference type="ARBA" id="ARBA00022840"/>
    </source>
</evidence>
<dbReference type="GO" id="GO:0051782">
    <property type="term" value="P:negative regulation of cell division"/>
    <property type="evidence" value="ECO:0007669"/>
    <property type="project" value="TreeGrafter"/>
</dbReference>
<feature type="domain" description="AAA" evidence="3">
    <location>
        <begin position="18"/>
        <end position="184"/>
    </location>
</feature>
<accession>X1RGY6</accession>
<dbReference type="AlphaFoldDB" id="X1RGY6"/>
<dbReference type="GO" id="GO:0005829">
    <property type="term" value="C:cytosol"/>
    <property type="evidence" value="ECO:0007669"/>
    <property type="project" value="TreeGrafter"/>
</dbReference>
<dbReference type="InterPro" id="IPR033875">
    <property type="entry name" value="FlhG"/>
</dbReference>
<sequence length="228" mass="24849">KNGLSGQTNTRNRNSNAQIIAITSGKGGVGKTNIVANLGFALSQMGKRVLILDADLGLGNIDVLLGLTPKYNLSHVVMGEKTIAEIVIEGPIKLKILPASSGIQELTQLTEDQRTRILAELKLFLDPIDILLIDTAAGISSNVMYFNTSAQQILVVVTPEPTSMTDAYALMKVMSLKYSKKNFKLLVNLAANSREAYEIFRQLTLVSSRFLDITIDYLGHVLVDDKLT</sequence>
<dbReference type="InterPro" id="IPR025501">
    <property type="entry name" value="MinD_FleN"/>
</dbReference>
<name>X1RGY6_9ZZZZ</name>
<dbReference type="EMBL" id="BARV01036526">
    <property type="protein sequence ID" value="GAI54859.1"/>
    <property type="molecule type" value="Genomic_DNA"/>
</dbReference>
<dbReference type="GO" id="GO:0005524">
    <property type="term" value="F:ATP binding"/>
    <property type="evidence" value="ECO:0007669"/>
    <property type="project" value="UniProtKB-KW"/>
</dbReference>
<organism evidence="4">
    <name type="scientific">marine sediment metagenome</name>
    <dbReference type="NCBI Taxonomy" id="412755"/>
    <lineage>
        <taxon>unclassified sequences</taxon>
        <taxon>metagenomes</taxon>
        <taxon>ecological metagenomes</taxon>
    </lineage>
</organism>
<dbReference type="GO" id="GO:0009898">
    <property type="term" value="C:cytoplasmic side of plasma membrane"/>
    <property type="evidence" value="ECO:0007669"/>
    <property type="project" value="TreeGrafter"/>
</dbReference>
<dbReference type="InterPro" id="IPR027417">
    <property type="entry name" value="P-loop_NTPase"/>
</dbReference>
<dbReference type="InterPro" id="IPR050625">
    <property type="entry name" value="ParA/MinD_ATPase"/>
</dbReference>
<keyword evidence="1" id="KW-0547">Nucleotide-binding</keyword>
<dbReference type="CDD" id="cd02038">
    <property type="entry name" value="FlhG-like"/>
    <property type="match status" value="1"/>
</dbReference>
<dbReference type="PANTHER" id="PTHR43384:SF4">
    <property type="entry name" value="CELLULOSE BIOSYNTHESIS PROTEIN BCSQ-RELATED"/>
    <property type="match status" value="1"/>
</dbReference>